<dbReference type="CDD" id="cd05151">
    <property type="entry name" value="ChoK-like"/>
    <property type="match status" value="1"/>
</dbReference>
<feature type="domain" description="Aminoglycoside phosphotransferase" evidence="1">
    <location>
        <begin position="30"/>
        <end position="238"/>
    </location>
</feature>
<organism evidence="2 3">
    <name type="scientific">Hoeflea halophila</name>
    <dbReference type="NCBI Taxonomy" id="714899"/>
    <lineage>
        <taxon>Bacteria</taxon>
        <taxon>Pseudomonadati</taxon>
        <taxon>Pseudomonadota</taxon>
        <taxon>Alphaproteobacteria</taxon>
        <taxon>Hyphomicrobiales</taxon>
        <taxon>Rhizobiaceae</taxon>
        <taxon>Hoeflea</taxon>
    </lineage>
</organism>
<dbReference type="GO" id="GO:0004305">
    <property type="term" value="F:ethanolamine kinase activity"/>
    <property type="evidence" value="ECO:0007669"/>
    <property type="project" value="TreeGrafter"/>
</dbReference>
<reference evidence="3" key="1">
    <citation type="submission" date="2017-08" db="EMBL/GenBank/DDBJ databases">
        <authorList>
            <person name="Varghese N."/>
            <person name="Submissions S."/>
        </authorList>
    </citation>
    <scope>NUCLEOTIDE SEQUENCE [LARGE SCALE GENOMIC DNA]</scope>
    <source>
        <strain evidence="3">KCTC 23107</strain>
    </source>
</reference>
<dbReference type="RefSeq" id="WP_244577784.1">
    <property type="nucleotide sequence ID" value="NZ_OCPC01000001.1"/>
</dbReference>
<sequence>MTDDTETQLRASLKAIPSLAAYTGPVERLGGLTNLVFRVGDACVRLPGAGTEEYINRAHEAVAARAAAEAGVSPQVLHADPDTGVMATRFIEDALTMTPEGFRGDIGAVRRAGEAFRRLHRSGAEFPFTFELFSMIDEYLAILSTKDVDLPAGYYDVVREAETVRTALAKNPAPLVACHCDPLCENFLDTGDRIFIVDWEYSGMNDPMWDLGDLSVEGEFDAAQDQALLEAYFGGEPDASDRARMVIYKAMCDLLWTLWGLIQLANHNPAEDFRAYADGRFARCRKLMTTEQFASCLETLQSG</sequence>
<gene>
    <name evidence="2" type="ORF">SAMN05877838_1341</name>
</gene>
<dbReference type="PANTHER" id="PTHR22603:SF66">
    <property type="entry name" value="ETHANOLAMINE KINASE"/>
    <property type="match status" value="1"/>
</dbReference>
<dbReference type="Proteomes" id="UP000219465">
    <property type="component" value="Unassembled WGS sequence"/>
</dbReference>
<keyword evidence="2" id="KW-0808">Transferase</keyword>
<evidence type="ECO:0000313" key="2">
    <source>
        <dbReference type="EMBL" id="SOE16473.1"/>
    </source>
</evidence>
<keyword evidence="3" id="KW-1185">Reference proteome</keyword>
<dbReference type="InterPro" id="IPR011009">
    <property type="entry name" value="Kinase-like_dom_sf"/>
</dbReference>
<dbReference type="GO" id="GO:0005737">
    <property type="term" value="C:cytoplasm"/>
    <property type="evidence" value="ECO:0007669"/>
    <property type="project" value="TreeGrafter"/>
</dbReference>
<dbReference type="Pfam" id="PF01636">
    <property type="entry name" value="APH"/>
    <property type="match status" value="1"/>
</dbReference>
<dbReference type="Gene3D" id="3.90.1200.10">
    <property type="match status" value="1"/>
</dbReference>
<dbReference type="Gene3D" id="3.30.200.20">
    <property type="entry name" value="Phosphorylase Kinase, domain 1"/>
    <property type="match status" value="1"/>
</dbReference>
<dbReference type="InterPro" id="IPR002575">
    <property type="entry name" value="Aminoglycoside_PTrfase"/>
</dbReference>
<evidence type="ECO:0000313" key="3">
    <source>
        <dbReference type="Proteomes" id="UP000219465"/>
    </source>
</evidence>
<dbReference type="AlphaFoldDB" id="A0A286I8L7"/>
<dbReference type="EMBL" id="OCPC01000001">
    <property type="protein sequence ID" value="SOE16473.1"/>
    <property type="molecule type" value="Genomic_DNA"/>
</dbReference>
<name>A0A286I8L7_9HYPH</name>
<accession>A0A286I8L7</accession>
<keyword evidence="2" id="KW-0418">Kinase</keyword>
<evidence type="ECO:0000259" key="1">
    <source>
        <dbReference type="Pfam" id="PF01636"/>
    </source>
</evidence>
<dbReference type="PANTHER" id="PTHR22603">
    <property type="entry name" value="CHOLINE/ETHANOALAMINE KINASE"/>
    <property type="match status" value="1"/>
</dbReference>
<proteinExistence type="predicted"/>
<protein>
    <submittedName>
        <fullName evidence="2">Thiamin kinase-like enzyme</fullName>
    </submittedName>
</protein>
<dbReference type="GO" id="GO:0006646">
    <property type="term" value="P:phosphatidylethanolamine biosynthetic process"/>
    <property type="evidence" value="ECO:0007669"/>
    <property type="project" value="TreeGrafter"/>
</dbReference>
<dbReference type="SUPFAM" id="SSF56112">
    <property type="entry name" value="Protein kinase-like (PK-like)"/>
    <property type="match status" value="1"/>
</dbReference>